<dbReference type="PANTHER" id="PTHR33977">
    <property type="entry name" value="ZINC ION BINDING PROTEIN"/>
    <property type="match status" value="1"/>
</dbReference>
<evidence type="ECO:0000313" key="2">
    <source>
        <dbReference type="Proteomes" id="UP000236291"/>
    </source>
</evidence>
<dbReference type="Proteomes" id="UP000236291">
    <property type="component" value="Unassembled WGS sequence"/>
</dbReference>
<feature type="non-terminal residue" evidence="1">
    <location>
        <position position="1"/>
    </location>
</feature>
<comment type="caution">
    <text evidence="1">The sequence shown here is derived from an EMBL/GenBank/DDBJ whole genome shotgun (WGS) entry which is preliminary data.</text>
</comment>
<dbReference type="AlphaFoldDB" id="A0A2K3JQP3"/>
<accession>A0A2K3JQP3</accession>
<dbReference type="EMBL" id="ASHM01074376">
    <property type="protein sequence ID" value="PNX56362.1"/>
    <property type="molecule type" value="Genomic_DNA"/>
</dbReference>
<evidence type="ECO:0000313" key="1">
    <source>
        <dbReference type="EMBL" id="PNX56362.1"/>
    </source>
</evidence>
<sequence>PPSLSLAEGAAAAPPSLLCDHNCFTPGGAESHQNLLLSQSFLFNFGKFHLAFIHNGEMGCYPISSDTVALIPFARVDDFVRGQSNNKECPTRFYVRTRRRHRPPSTPLKQKVDGTLDYILYWCSFGPDDPRKGGVVPPKKKNAGRPNTKRGCTCHFIVKRLIAEPSVALITYNNDKHVDEKGLPCHGPQDNKAAGTPAEFAPYISEDLRLRVLSLL</sequence>
<protein>
    <submittedName>
        <fullName evidence="1">Zinc ion binding protein</fullName>
    </submittedName>
</protein>
<reference evidence="1 2" key="2">
    <citation type="journal article" date="2017" name="Front. Plant Sci.">
        <title>Gene Classification and Mining of Molecular Markers Useful in Red Clover (Trifolium pratense) Breeding.</title>
        <authorList>
            <person name="Istvanek J."/>
            <person name="Dluhosova J."/>
            <person name="Dluhos P."/>
            <person name="Patkova L."/>
            <person name="Nedelnik J."/>
            <person name="Repkova J."/>
        </authorList>
    </citation>
    <scope>NUCLEOTIDE SEQUENCE [LARGE SCALE GENOMIC DNA]</scope>
    <source>
        <strain evidence="2">cv. Tatra</strain>
        <tissue evidence="1">Young leaves</tissue>
    </source>
</reference>
<reference evidence="1 2" key="1">
    <citation type="journal article" date="2014" name="Am. J. Bot.">
        <title>Genome assembly and annotation for red clover (Trifolium pratense; Fabaceae).</title>
        <authorList>
            <person name="Istvanek J."/>
            <person name="Jaros M."/>
            <person name="Krenek A."/>
            <person name="Repkova J."/>
        </authorList>
    </citation>
    <scope>NUCLEOTIDE SEQUENCE [LARGE SCALE GENOMIC DNA]</scope>
    <source>
        <strain evidence="2">cv. Tatra</strain>
        <tissue evidence="1">Young leaves</tissue>
    </source>
</reference>
<organism evidence="1 2">
    <name type="scientific">Trifolium pratense</name>
    <name type="common">Red clover</name>
    <dbReference type="NCBI Taxonomy" id="57577"/>
    <lineage>
        <taxon>Eukaryota</taxon>
        <taxon>Viridiplantae</taxon>
        <taxon>Streptophyta</taxon>
        <taxon>Embryophyta</taxon>
        <taxon>Tracheophyta</taxon>
        <taxon>Spermatophyta</taxon>
        <taxon>Magnoliopsida</taxon>
        <taxon>eudicotyledons</taxon>
        <taxon>Gunneridae</taxon>
        <taxon>Pentapetalae</taxon>
        <taxon>rosids</taxon>
        <taxon>fabids</taxon>
        <taxon>Fabales</taxon>
        <taxon>Fabaceae</taxon>
        <taxon>Papilionoideae</taxon>
        <taxon>50 kb inversion clade</taxon>
        <taxon>NPAAA clade</taxon>
        <taxon>Hologalegina</taxon>
        <taxon>IRL clade</taxon>
        <taxon>Trifolieae</taxon>
        <taxon>Trifolium</taxon>
    </lineage>
</organism>
<proteinExistence type="predicted"/>
<feature type="non-terminal residue" evidence="1">
    <location>
        <position position="216"/>
    </location>
</feature>
<dbReference type="PANTHER" id="PTHR33977:SF1">
    <property type="entry name" value="ZINC ION BINDING PROTEIN"/>
    <property type="match status" value="1"/>
</dbReference>
<gene>
    <name evidence="1" type="ORF">L195_g049844</name>
</gene>
<dbReference type="STRING" id="57577.A0A2K3JQP3"/>
<name>A0A2K3JQP3_TRIPR</name>